<evidence type="ECO:0000256" key="10">
    <source>
        <dbReference type="ARBA" id="ARBA00069760"/>
    </source>
</evidence>
<evidence type="ECO:0000256" key="6">
    <source>
        <dbReference type="ARBA" id="ARBA00022840"/>
    </source>
</evidence>
<keyword evidence="4 11" id="KW-0436">Ligase</keyword>
<dbReference type="CDD" id="cd00806">
    <property type="entry name" value="TrpRS_core"/>
    <property type="match status" value="1"/>
</dbReference>
<dbReference type="GO" id="GO:0005759">
    <property type="term" value="C:mitochondrial matrix"/>
    <property type="evidence" value="ECO:0007669"/>
    <property type="project" value="UniProtKB-SubCell"/>
</dbReference>
<evidence type="ECO:0000256" key="4">
    <source>
        <dbReference type="ARBA" id="ARBA00022598"/>
    </source>
</evidence>
<comment type="subcellular location">
    <subcellularLocation>
        <location evidence="1">Mitochondrion matrix</location>
    </subcellularLocation>
</comment>
<keyword evidence="7 11" id="KW-0648">Protein biosynthesis</keyword>
<organism evidence="12 13">
    <name type="scientific">Ephemerocybe angulata</name>
    <dbReference type="NCBI Taxonomy" id="980116"/>
    <lineage>
        <taxon>Eukaryota</taxon>
        <taxon>Fungi</taxon>
        <taxon>Dikarya</taxon>
        <taxon>Basidiomycota</taxon>
        <taxon>Agaricomycotina</taxon>
        <taxon>Agaricomycetes</taxon>
        <taxon>Agaricomycetidae</taxon>
        <taxon>Agaricales</taxon>
        <taxon>Agaricineae</taxon>
        <taxon>Psathyrellaceae</taxon>
        <taxon>Ephemerocybe</taxon>
    </lineage>
</organism>
<evidence type="ECO:0000256" key="1">
    <source>
        <dbReference type="ARBA" id="ARBA00004305"/>
    </source>
</evidence>
<dbReference type="AlphaFoldDB" id="A0A8H5BJR1"/>
<keyword evidence="5 11" id="KW-0547">Nucleotide-binding</keyword>
<reference evidence="12 13" key="1">
    <citation type="journal article" date="2020" name="ISME J.">
        <title>Uncovering the hidden diversity of litter-decomposition mechanisms in mushroom-forming fungi.</title>
        <authorList>
            <person name="Floudas D."/>
            <person name="Bentzer J."/>
            <person name="Ahren D."/>
            <person name="Johansson T."/>
            <person name="Persson P."/>
            <person name="Tunlid A."/>
        </authorList>
    </citation>
    <scope>NUCLEOTIDE SEQUENCE [LARGE SCALE GENOMIC DNA]</scope>
    <source>
        <strain evidence="12 13">CBS 175.51</strain>
    </source>
</reference>
<dbReference type="FunFam" id="3.40.50.620:FF:000082">
    <property type="entry name" value="MSW1p Mitochondrial tryptophanyl-tRNA synthetase"/>
    <property type="match status" value="1"/>
</dbReference>
<dbReference type="GO" id="GO:0070183">
    <property type="term" value="P:mitochondrial tryptophanyl-tRNA aminoacylation"/>
    <property type="evidence" value="ECO:0007669"/>
    <property type="project" value="TreeGrafter"/>
</dbReference>
<evidence type="ECO:0000256" key="11">
    <source>
        <dbReference type="RuleBase" id="RU363036"/>
    </source>
</evidence>
<accession>A0A8H5BJR1</accession>
<dbReference type="OrthoDB" id="15808at2759"/>
<dbReference type="FunFam" id="1.10.240.10:FF:000002">
    <property type="entry name" value="Tryptophan--tRNA ligase"/>
    <property type="match status" value="1"/>
</dbReference>
<gene>
    <name evidence="12" type="ORF">D9611_004124</name>
</gene>
<dbReference type="InterPro" id="IPR002306">
    <property type="entry name" value="Trp-tRNA-ligase"/>
</dbReference>
<dbReference type="SUPFAM" id="SSF52374">
    <property type="entry name" value="Nucleotidylyl transferase"/>
    <property type="match status" value="1"/>
</dbReference>
<dbReference type="PANTHER" id="PTHR43766:SF1">
    <property type="entry name" value="TRYPTOPHAN--TRNA LIGASE, MITOCHONDRIAL"/>
    <property type="match status" value="1"/>
</dbReference>
<dbReference type="EC" id="6.1.1.2" evidence="3"/>
<evidence type="ECO:0000313" key="12">
    <source>
        <dbReference type="EMBL" id="KAF5324456.1"/>
    </source>
</evidence>
<dbReference type="NCBIfam" id="TIGR00233">
    <property type="entry name" value="trpS"/>
    <property type="match status" value="1"/>
</dbReference>
<evidence type="ECO:0000256" key="9">
    <source>
        <dbReference type="ARBA" id="ARBA00030268"/>
    </source>
</evidence>
<name>A0A8H5BJR1_9AGAR</name>
<dbReference type="PROSITE" id="PS00178">
    <property type="entry name" value="AA_TRNA_LIGASE_I"/>
    <property type="match status" value="1"/>
</dbReference>
<dbReference type="InterPro" id="IPR002305">
    <property type="entry name" value="aa-tRNA-synth_Ic"/>
</dbReference>
<dbReference type="Pfam" id="PF00579">
    <property type="entry name" value="tRNA-synt_1b"/>
    <property type="match status" value="1"/>
</dbReference>
<evidence type="ECO:0000313" key="13">
    <source>
        <dbReference type="Proteomes" id="UP000541558"/>
    </source>
</evidence>
<comment type="caution">
    <text evidence="12">The sequence shown here is derived from an EMBL/GenBank/DDBJ whole genome shotgun (WGS) entry which is preliminary data.</text>
</comment>
<dbReference type="InterPro" id="IPR050203">
    <property type="entry name" value="Trp-tRNA_synthetase"/>
</dbReference>
<evidence type="ECO:0000256" key="5">
    <source>
        <dbReference type="ARBA" id="ARBA00022741"/>
    </source>
</evidence>
<keyword evidence="13" id="KW-1185">Reference proteome</keyword>
<dbReference type="Proteomes" id="UP000541558">
    <property type="component" value="Unassembled WGS sequence"/>
</dbReference>
<dbReference type="Gene3D" id="3.40.50.620">
    <property type="entry name" value="HUPs"/>
    <property type="match status" value="1"/>
</dbReference>
<keyword evidence="8 11" id="KW-0030">Aminoacyl-tRNA synthetase</keyword>
<evidence type="ECO:0000256" key="2">
    <source>
        <dbReference type="ARBA" id="ARBA00005594"/>
    </source>
</evidence>
<dbReference type="Gene3D" id="1.10.240.10">
    <property type="entry name" value="Tyrosyl-Transfer RNA Synthetase"/>
    <property type="match status" value="1"/>
</dbReference>
<dbReference type="PRINTS" id="PR01039">
    <property type="entry name" value="TRNASYNTHTRP"/>
</dbReference>
<comment type="similarity">
    <text evidence="2 11">Belongs to the class-I aminoacyl-tRNA synthetase family.</text>
</comment>
<evidence type="ECO:0000256" key="7">
    <source>
        <dbReference type="ARBA" id="ARBA00022917"/>
    </source>
</evidence>
<dbReference type="GO" id="GO:0005524">
    <property type="term" value="F:ATP binding"/>
    <property type="evidence" value="ECO:0007669"/>
    <property type="project" value="UniProtKB-KW"/>
</dbReference>
<keyword evidence="6 11" id="KW-0067">ATP-binding</keyword>
<dbReference type="EMBL" id="JAACJK010000164">
    <property type="protein sequence ID" value="KAF5324456.1"/>
    <property type="molecule type" value="Genomic_DNA"/>
</dbReference>
<dbReference type="PANTHER" id="PTHR43766">
    <property type="entry name" value="TRYPTOPHAN--TRNA LIGASE, MITOCHONDRIAL"/>
    <property type="match status" value="1"/>
</dbReference>
<dbReference type="InterPro" id="IPR001412">
    <property type="entry name" value="aa-tRNA-synth_I_CS"/>
</dbReference>
<protein>
    <recommendedName>
        <fullName evidence="10">Tryptophan--tRNA ligase, mitochondrial</fullName>
        <ecNumber evidence="3">6.1.1.2</ecNumber>
    </recommendedName>
    <alternativeName>
        <fullName evidence="9">Tryptophanyl-tRNA synthetase</fullName>
    </alternativeName>
</protein>
<dbReference type="InterPro" id="IPR014729">
    <property type="entry name" value="Rossmann-like_a/b/a_fold"/>
</dbReference>
<evidence type="ECO:0000256" key="3">
    <source>
        <dbReference type="ARBA" id="ARBA00013161"/>
    </source>
</evidence>
<dbReference type="GO" id="GO:0004830">
    <property type="term" value="F:tryptophan-tRNA ligase activity"/>
    <property type="evidence" value="ECO:0007669"/>
    <property type="project" value="UniProtKB-EC"/>
</dbReference>
<proteinExistence type="inferred from homology"/>
<sequence length="380" mass="42355">MFLATKRVVQCNALCVRQLTRRYLSAEAVGNEAPRRGKIVFSGIQPTGVPHLGNYLGALSNWVKLQNEASAEDQLIFSIVGWHAITLPQKAKELSASRWDMLATLLAIGIDPKRSIVFHQDDNRCHTELAWIFNCITPVGKLRRMTTWKARLADSRNANSASEIDESMLNAGLLTYPVLQAADILAYRATHVPVGEDQVQHLELSRELAHLFNRTFVPGKKRFFPPPIADITPSKRVLSLRDPTSKMSKSSPDIQSRILLTDSPSQITSKLRLAVTDSTVGITYDPINRPGIANLLTILAACVGKTPSELAEEYANKSNAEFKSLVTDAVQDLFHGPRTEFERLRNERAYLKQVANDGAERAKAHSEETLRQVRQFVGLY</sequence>
<evidence type="ECO:0000256" key="8">
    <source>
        <dbReference type="ARBA" id="ARBA00023146"/>
    </source>
</evidence>